<dbReference type="EMBL" id="DRMS01000106">
    <property type="protein sequence ID" value="HFC91686.1"/>
    <property type="molecule type" value="Genomic_DNA"/>
</dbReference>
<dbReference type="Proteomes" id="UP000885750">
    <property type="component" value="Unassembled WGS sequence"/>
</dbReference>
<evidence type="ECO:0000313" key="1">
    <source>
        <dbReference type="EMBL" id="HFC91686.1"/>
    </source>
</evidence>
<comment type="caution">
    <text evidence="1">The sequence shown here is derived from an EMBL/GenBank/DDBJ whole genome shotgun (WGS) entry which is preliminary data.</text>
</comment>
<dbReference type="Pfam" id="PF05258">
    <property type="entry name" value="DciA"/>
    <property type="match status" value="1"/>
</dbReference>
<reference evidence="1" key="1">
    <citation type="journal article" date="2020" name="mSystems">
        <title>Genome- and Community-Level Interaction Insights into Carbon Utilization and Element Cycling Functions of Hydrothermarchaeota in Hydrothermal Sediment.</title>
        <authorList>
            <person name="Zhou Z."/>
            <person name="Liu Y."/>
            <person name="Xu W."/>
            <person name="Pan J."/>
            <person name="Luo Z.H."/>
            <person name="Li M."/>
        </authorList>
    </citation>
    <scope>NUCLEOTIDE SEQUENCE [LARGE SCALE GENOMIC DNA]</scope>
    <source>
        <strain evidence="1">HyVt-493</strain>
    </source>
</reference>
<dbReference type="InterPro" id="IPR007922">
    <property type="entry name" value="DciA-like"/>
</dbReference>
<accession>A0A7V2WU35</accession>
<dbReference type="AlphaFoldDB" id="A0A7V2WU35"/>
<proteinExistence type="predicted"/>
<protein>
    <submittedName>
        <fullName evidence="1">DUF721 domain-containing protein</fullName>
    </submittedName>
</protein>
<organism evidence="1">
    <name type="scientific">Leucothrix mucor</name>
    <dbReference type="NCBI Taxonomy" id="45248"/>
    <lineage>
        <taxon>Bacteria</taxon>
        <taxon>Pseudomonadati</taxon>
        <taxon>Pseudomonadota</taxon>
        <taxon>Gammaproteobacteria</taxon>
        <taxon>Thiotrichales</taxon>
        <taxon>Thiotrichaceae</taxon>
        <taxon>Leucothrix</taxon>
    </lineage>
</organism>
<name>A0A7V2WU35_LEUMU</name>
<sequence>MKKSKQLVTKQIELHLGELNKLSDSVASLLQIDRNIHTLWVSIKRNKLLLMTDDSSFATQLRFQQALIQQHINQKLLTKVKEVKIKVIAAKPQAYEQVKEKCFRISSQTAKVLSYIAEDIDDKELRESLRRLGR</sequence>
<gene>
    <name evidence="1" type="ORF">ENJ51_02615</name>
</gene>